<sequence>MVQHLHARLVCSGCKGELAQSDTALQCRRCQAAYTIEHRYVSMLDRREQVDRPSDWDRKAGEIRDYAEISNSLALSGIGRFATFLNYGYVPTGNEQHAAIEPDEVWNRNSVKLLLEVVGGTAIRERDVIDIGCGRGGNIAALHKYFKPLSMVGLDICPANIAYCSAKSRLTEASYLVGDAENIPFADESFDVVLNIESAHAYPNRARFYQEVYRILRHGGVFLYTELMLEEEVVQNVRLLEEAGLSVIRNQDVTSNVLLSCDENAEQRTGAQGIANNANASTKMEDINDFIALPGSKKYEEMKEGTRQYRMMNLVKR</sequence>
<dbReference type="InterPro" id="IPR029063">
    <property type="entry name" value="SAM-dependent_MTases_sf"/>
</dbReference>
<dbReference type="GO" id="GO:0008757">
    <property type="term" value="F:S-adenosylmethionine-dependent methyltransferase activity"/>
    <property type="evidence" value="ECO:0007669"/>
    <property type="project" value="InterPro"/>
</dbReference>
<dbReference type="EMBL" id="VNHS01000003">
    <property type="protein sequence ID" value="TYP76805.1"/>
    <property type="molecule type" value="Genomic_DNA"/>
</dbReference>
<dbReference type="Pfam" id="PF08241">
    <property type="entry name" value="Methyltransf_11"/>
    <property type="match status" value="1"/>
</dbReference>
<protein>
    <submittedName>
        <fullName evidence="2">Methyltransferase family protein</fullName>
    </submittedName>
</protein>
<evidence type="ECO:0000313" key="3">
    <source>
        <dbReference type="Proteomes" id="UP000323257"/>
    </source>
</evidence>
<dbReference type="SUPFAM" id="SSF53335">
    <property type="entry name" value="S-adenosyl-L-methionine-dependent methyltransferases"/>
    <property type="match status" value="1"/>
</dbReference>
<dbReference type="PANTHER" id="PTHR43591:SF24">
    <property type="entry name" value="2-METHOXY-6-POLYPRENYL-1,4-BENZOQUINOL METHYLASE, MITOCHONDRIAL"/>
    <property type="match status" value="1"/>
</dbReference>
<dbReference type="CDD" id="cd02440">
    <property type="entry name" value="AdoMet_MTases"/>
    <property type="match status" value="1"/>
</dbReference>
<dbReference type="Proteomes" id="UP000323257">
    <property type="component" value="Unassembled WGS sequence"/>
</dbReference>
<keyword evidence="2" id="KW-0489">Methyltransferase</keyword>
<name>A0A5S5CBR1_9BACL</name>
<evidence type="ECO:0000259" key="1">
    <source>
        <dbReference type="Pfam" id="PF08241"/>
    </source>
</evidence>
<keyword evidence="3" id="KW-1185">Reference proteome</keyword>
<dbReference type="GO" id="GO:0032259">
    <property type="term" value="P:methylation"/>
    <property type="evidence" value="ECO:0007669"/>
    <property type="project" value="UniProtKB-KW"/>
</dbReference>
<dbReference type="PANTHER" id="PTHR43591">
    <property type="entry name" value="METHYLTRANSFERASE"/>
    <property type="match status" value="1"/>
</dbReference>
<accession>A0A5S5CBR1</accession>
<proteinExistence type="predicted"/>
<dbReference type="RefSeq" id="WP_187434156.1">
    <property type="nucleotide sequence ID" value="NZ_VNHS01000003.1"/>
</dbReference>
<dbReference type="InterPro" id="IPR013216">
    <property type="entry name" value="Methyltransf_11"/>
</dbReference>
<reference evidence="2 3" key="1">
    <citation type="submission" date="2019-07" db="EMBL/GenBank/DDBJ databases">
        <title>Genomic Encyclopedia of Type Strains, Phase III (KMG-III): the genomes of soil and plant-associated and newly described type strains.</title>
        <authorList>
            <person name="Whitman W."/>
        </authorList>
    </citation>
    <scope>NUCLEOTIDE SEQUENCE [LARGE SCALE GENOMIC DNA]</scope>
    <source>
        <strain evidence="2 3">BL24</strain>
    </source>
</reference>
<feature type="domain" description="Methyltransferase type 11" evidence="1">
    <location>
        <begin position="129"/>
        <end position="223"/>
    </location>
</feature>
<gene>
    <name evidence="2" type="ORF">BCM02_103469</name>
</gene>
<evidence type="ECO:0000313" key="2">
    <source>
        <dbReference type="EMBL" id="TYP76805.1"/>
    </source>
</evidence>
<dbReference type="Gene3D" id="3.40.50.150">
    <property type="entry name" value="Vaccinia Virus protein VP39"/>
    <property type="match status" value="1"/>
</dbReference>
<comment type="caution">
    <text evidence="2">The sequence shown here is derived from an EMBL/GenBank/DDBJ whole genome shotgun (WGS) entry which is preliminary data.</text>
</comment>
<dbReference type="AlphaFoldDB" id="A0A5S5CBR1"/>
<organism evidence="2 3">
    <name type="scientific">Paenibacillus methanolicus</name>
    <dbReference type="NCBI Taxonomy" id="582686"/>
    <lineage>
        <taxon>Bacteria</taxon>
        <taxon>Bacillati</taxon>
        <taxon>Bacillota</taxon>
        <taxon>Bacilli</taxon>
        <taxon>Bacillales</taxon>
        <taxon>Paenibacillaceae</taxon>
        <taxon>Paenibacillus</taxon>
    </lineage>
</organism>
<keyword evidence="2" id="KW-0808">Transferase</keyword>